<name>G0P016_CAEBE</name>
<feature type="region of interest" description="Disordered" evidence="1">
    <location>
        <begin position="84"/>
        <end position="140"/>
    </location>
</feature>
<protein>
    <submittedName>
        <fullName evidence="2">Uncharacterized protein</fullName>
    </submittedName>
</protein>
<feature type="compositionally biased region" description="Basic and acidic residues" evidence="1">
    <location>
        <begin position="84"/>
        <end position="98"/>
    </location>
</feature>
<organism evidence="3">
    <name type="scientific">Caenorhabditis brenneri</name>
    <name type="common">Nematode worm</name>
    <dbReference type="NCBI Taxonomy" id="135651"/>
    <lineage>
        <taxon>Eukaryota</taxon>
        <taxon>Metazoa</taxon>
        <taxon>Ecdysozoa</taxon>
        <taxon>Nematoda</taxon>
        <taxon>Chromadorea</taxon>
        <taxon>Rhabditida</taxon>
        <taxon>Rhabditina</taxon>
        <taxon>Rhabditomorpha</taxon>
        <taxon>Rhabditoidea</taxon>
        <taxon>Rhabditidae</taxon>
        <taxon>Peloderinae</taxon>
        <taxon>Caenorhabditis</taxon>
    </lineage>
</organism>
<reference evidence="3" key="1">
    <citation type="submission" date="2011-07" db="EMBL/GenBank/DDBJ databases">
        <authorList>
            <consortium name="Caenorhabditis brenneri Sequencing and Analysis Consortium"/>
            <person name="Wilson R.K."/>
        </authorList>
    </citation>
    <scope>NUCLEOTIDE SEQUENCE [LARGE SCALE GENOMIC DNA]</scope>
    <source>
        <strain evidence="3">PB2801</strain>
    </source>
</reference>
<dbReference type="HOGENOM" id="CLU_1526508_0_0_1"/>
<proteinExistence type="predicted"/>
<dbReference type="Proteomes" id="UP000008068">
    <property type="component" value="Unassembled WGS sequence"/>
</dbReference>
<feature type="compositionally biased region" description="Basic and acidic residues" evidence="1">
    <location>
        <begin position="124"/>
        <end position="139"/>
    </location>
</feature>
<keyword evidence="3" id="KW-1185">Reference proteome</keyword>
<evidence type="ECO:0000313" key="2">
    <source>
        <dbReference type="EMBL" id="EGT41390.1"/>
    </source>
</evidence>
<dbReference type="AlphaFoldDB" id="G0P016"/>
<sequence>MAFYCKNCMQSAESVKSLAGYIGIEVEDPRGPIKMYLTRDRSECGCPEELPKHLKSVKLTDAEVKWFTEAREFDAKEKKLEAEKKEEMDVMKNEDKENVVPSQKSHRKRVKKETKNRPYISKMNAEKRKKVEAEPRSDAQTEANIMKILMDAEKDIIREEEAKADDDIYSITGFDD</sequence>
<dbReference type="InParanoid" id="G0P016"/>
<evidence type="ECO:0000256" key="1">
    <source>
        <dbReference type="SAM" id="MobiDB-lite"/>
    </source>
</evidence>
<dbReference type="EMBL" id="GL379994">
    <property type="protein sequence ID" value="EGT41390.1"/>
    <property type="molecule type" value="Genomic_DNA"/>
</dbReference>
<evidence type="ECO:0000313" key="3">
    <source>
        <dbReference type="Proteomes" id="UP000008068"/>
    </source>
</evidence>
<feature type="compositionally biased region" description="Basic residues" evidence="1">
    <location>
        <begin position="104"/>
        <end position="114"/>
    </location>
</feature>
<accession>G0P016</accession>
<gene>
    <name evidence="2" type="ORF">CAEBREN_08862</name>
</gene>